<feature type="transmembrane region" description="Helical" evidence="7">
    <location>
        <begin position="253"/>
        <end position="273"/>
    </location>
</feature>
<dbReference type="AlphaFoldDB" id="A0A399ETU2"/>
<comment type="similarity">
    <text evidence="7">Belongs to the binding-protein-dependent transport system permease family.</text>
</comment>
<dbReference type="Proteomes" id="UP000265715">
    <property type="component" value="Unassembled WGS sequence"/>
</dbReference>
<keyword evidence="3" id="KW-1003">Cell membrane</keyword>
<dbReference type="InterPro" id="IPR050366">
    <property type="entry name" value="BP-dependent_transpt_permease"/>
</dbReference>
<dbReference type="RefSeq" id="WP_119314560.1">
    <property type="nucleotide sequence ID" value="NZ_QXDL01000045.1"/>
</dbReference>
<dbReference type="Gene3D" id="1.10.3720.10">
    <property type="entry name" value="MetI-like"/>
    <property type="match status" value="1"/>
</dbReference>
<dbReference type="SUPFAM" id="SSF161098">
    <property type="entry name" value="MetI-like"/>
    <property type="match status" value="1"/>
</dbReference>
<feature type="transmembrane region" description="Helical" evidence="7">
    <location>
        <begin position="88"/>
        <end position="111"/>
    </location>
</feature>
<keyword evidence="2 7" id="KW-0813">Transport</keyword>
<evidence type="ECO:0000256" key="2">
    <source>
        <dbReference type="ARBA" id="ARBA00022448"/>
    </source>
</evidence>
<organism evidence="9 10">
    <name type="scientific">Calidithermus terrae</name>
    <dbReference type="NCBI Taxonomy" id="1408545"/>
    <lineage>
        <taxon>Bacteria</taxon>
        <taxon>Thermotogati</taxon>
        <taxon>Deinococcota</taxon>
        <taxon>Deinococci</taxon>
        <taxon>Thermales</taxon>
        <taxon>Thermaceae</taxon>
        <taxon>Calidithermus</taxon>
    </lineage>
</organism>
<dbReference type="PANTHER" id="PTHR43386:SF25">
    <property type="entry name" value="PEPTIDE ABC TRANSPORTER PERMEASE PROTEIN"/>
    <property type="match status" value="1"/>
</dbReference>
<evidence type="ECO:0000256" key="7">
    <source>
        <dbReference type="RuleBase" id="RU363032"/>
    </source>
</evidence>
<feature type="domain" description="ABC transmembrane type-1" evidence="8">
    <location>
        <begin position="84"/>
        <end position="273"/>
    </location>
</feature>
<evidence type="ECO:0000256" key="4">
    <source>
        <dbReference type="ARBA" id="ARBA00022692"/>
    </source>
</evidence>
<feature type="transmembrane region" description="Helical" evidence="7">
    <location>
        <begin position="23"/>
        <end position="45"/>
    </location>
</feature>
<dbReference type="CDD" id="cd06261">
    <property type="entry name" value="TM_PBP2"/>
    <property type="match status" value="1"/>
</dbReference>
<comment type="caution">
    <text evidence="9">The sequence shown here is derived from an EMBL/GenBank/DDBJ whole genome shotgun (WGS) entry which is preliminary data.</text>
</comment>
<dbReference type="InterPro" id="IPR000515">
    <property type="entry name" value="MetI-like"/>
</dbReference>
<reference evidence="9 10" key="1">
    <citation type="submission" date="2018-08" db="EMBL/GenBank/DDBJ databases">
        <title>Meiothermus terrae DSM 26712 genome sequencing project.</title>
        <authorList>
            <person name="Da Costa M.S."/>
            <person name="Albuquerque L."/>
            <person name="Raposo P."/>
            <person name="Froufe H.J.C."/>
            <person name="Barroso C.S."/>
            <person name="Egas C."/>
        </authorList>
    </citation>
    <scope>NUCLEOTIDE SEQUENCE [LARGE SCALE GENOMIC DNA]</scope>
    <source>
        <strain evidence="9 10">DSM 26712</strain>
    </source>
</reference>
<feature type="transmembrane region" description="Helical" evidence="7">
    <location>
        <begin position="123"/>
        <end position="141"/>
    </location>
</feature>
<evidence type="ECO:0000313" key="10">
    <source>
        <dbReference type="Proteomes" id="UP000265715"/>
    </source>
</evidence>
<evidence type="ECO:0000259" key="8">
    <source>
        <dbReference type="PROSITE" id="PS50928"/>
    </source>
</evidence>
<evidence type="ECO:0000256" key="3">
    <source>
        <dbReference type="ARBA" id="ARBA00022475"/>
    </source>
</evidence>
<dbReference type="EMBL" id="QXDL01000045">
    <property type="protein sequence ID" value="RIH86499.1"/>
    <property type="molecule type" value="Genomic_DNA"/>
</dbReference>
<keyword evidence="5 7" id="KW-1133">Transmembrane helix</keyword>
<dbReference type="OrthoDB" id="9766870at2"/>
<dbReference type="Pfam" id="PF00528">
    <property type="entry name" value="BPD_transp_1"/>
    <property type="match status" value="1"/>
</dbReference>
<evidence type="ECO:0000256" key="1">
    <source>
        <dbReference type="ARBA" id="ARBA00004651"/>
    </source>
</evidence>
<dbReference type="Pfam" id="PF12911">
    <property type="entry name" value="OppC_N"/>
    <property type="match status" value="1"/>
</dbReference>
<comment type="subcellular location">
    <subcellularLocation>
        <location evidence="1 7">Cell membrane</location>
        <topology evidence="1 7">Multi-pass membrane protein</topology>
    </subcellularLocation>
</comment>
<dbReference type="InterPro" id="IPR035906">
    <property type="entry name" value="MetI-like_sf"/>
</dbReference>
<dbReference type="PANTHER" id="PTHR43386">
    <property type="entry name" value="OLIGOPEPTIDE TRANSPORT SYSTEM PERMEASE PROTEIN APPC"/>
    <property type="match status" value="1"/>
</dbReference>
<sequence length="287" mass="30303">MTQTPAAPAARARLLRTALRSPSALTGGVLVLLVVLCALFAPLLAPFDPVAYNPADRLQGPSLEHPLGTDIYGRDTFSRVLFGARTSLAVAAISITLALLAGGTAGALAGFFRGNVDVVVMRLSDILLAFPAVLLAIALLAFLGGGFWNLTLAIAVVYSAPFARVARASVLRVREEAYVEASHALGNSPWRILFRHVLPNAASPLIVEVSLRLAFAILAEASLSYLGLGTQPPAPSWGQMIADGRQLLETSPWISIGPGLAITLTVLGFNLLGDGLRDLLDPRLRRQ</sequence>
<evidence type="ECO:0000256" key="5">
    <source>
        <dbReference type="ARBA" id="ARBA00022989"/>
    </source>
</evidence>
<evidence type="ECO:0000256" key="6">
    <source>
        <dbReference type="ARBA" id="ARBA00023136"/>
    </source>
</evidence>
<keyword evidence="4 7" id="KW-0812">Transmembrane</keyword>
<dbReference type="PROSITE" id="PS50928">
    <property type="entry name" value="ABC_TM1"/>
    <property type="match status" value="1"/>
</dbReference>
<name>A0A399ETU2_9DEIN</name>
<keyword evidence="10" id="KW-1185">Reference proteome</keyword>
<keyword evidence="6 7" id="KW-0472">Membrane</keyword>
<dbReference type="InterPro" id="IPR025966">
    <property type="entry name" value="OppC_N"/>
</dbReference>
<dbReference type="GO" id="GO:0055085">
    <property type="term" value="P:transmembrane transport"/>
    <property type="evidence" value="ECO:0007669"/>
    <property type="project" value="InterPro"/>
</dbReference>
<dbReference type="GO" id="GO:0005886">
    <property type="term" value="C:plasma membrane"/>
    <property type="evidence" value="ECO:0007669"/>
    <property type="project" value="UniProtKB-SubCell"/>
</dbReference>
<gene>
    <name evidence="9" type="primary">gsiD_3</name>
    <name evidence="9" type="ORF">Mterra_01416</name>
</gene>
<proteinExistence type="inferred from homology"/>
<accession>A0A399ETU2</accession>
<evidence type="ECO:0000313" key="9">
    <source>
        <dbReference type="EMBL" id="RIH86499.1"/>
    </source>
</evidence>
<protein>
    <submittedName>
        <fullName evidence="9">Glutathione transport system permease protein GsiD</fullName>
    </submittedName>
</protein>